<dbReference type="Gene3D" id="3.30.700.10">
    <property type="entry name" value="Glycoprotein, Type 4 Pilin"/>
    <property type="match status" value="1"/>
</dbReference>
<comment type="caution">
    <text evidence="2">The sequence shown here is derived from an EMBL/GenBank/DDBJ whole genome shotgun (WGS) entry which is preliminary data.</text>
</comment>
<dbReference type="EMBL" id="MHPE01000001">
    <property type="protein sequence ID" value="OGZ77712.1"/>
    <property type="molecule type" value="Genomic_DNA"/>
</dbReference>
<evidence type="ECO:0000313" key="3">
    <source>
        <dbReference type="Proteomes" id="UP000178632"/>
    </source>
</evidence>
<gene>
    <name evidence="2" type="ORF">A3G45_01415</name>
</gene>
<dbReference type="AlphaFoldDB" id="A0A1G2ISX0"/>
<dbReference type="NCBIfam" id="TIGR02532">
    <property type="entry name" value="IV_pilin_GFxxxE"/>
    <property type="match status" value="1"/>
</dbReference>
<sequence length="138" mass="15105">MQKPNGFTLIEILVTISIVAVLSAIILFSIVQYINRSKDGSIAGNLSVLIPAGEVWYDHNNNNGYIGFLSSEVAENSFSQITSEKHYNESANAWVACAQEFVNNEKAFCVDSRGIKKEIDISVCRQDIGGQTITNCSP</sequence>
<accession>A0A1G2ISX0</accession>
<protein>
    <submittedName>
        <fullName evidence="2">Uncharacterized protein</fullName>
    </submittedName>
</protein>
<evidence type="ECO:0000256" key="1">
    <source>
        <dbReference type="SAM" id="Phobius"/>
    </source>
</evidence>
<dbReference type="InterPro" id="IPR045584">
    <property type="entry name" value="Pilin-like"/>
</dbReference>
<keyword evidence="1" id="KW-0812">Transmembrane</keyword>
<dbReference type="Proteomes" id="UP000178632">
    <property type="component" value="Unassembled WGS sequence"/>
</dbReference>
<keyword evidence="1" id="KW-0472">Membrane</keyword>
<feature type="transmembrane region" description="Helical" evidence="1">
    <location>
        <begin position="12"/>
        <end position="31"/>
    </location>
</feature>
<organism evidence="2 3">
    <name type="scientific">Candidatus Staskawiczbacteria bacterium RIFCSPLOWO2_12_FULL_37_15</name>
    <dbReference type="NCBI Taxonomy" id="1802218"/>
    <lineage>
        <taxon>Bacteria</taxon>
        <taxon>Candidatus Staskawicziibacteriota</taxon>
    </lineage>
</organism>
<reference evidence="2 3" key="1">
    <citation type="journal article" date="2016" name="Nat. Commun.">
        <title>Thousands of microbial genomes shed light on interconnected biogeochemical processes in an aquifer system.</title>
        <authorList>
            <person name="Anantharaman K."/>
            <person name="Brown C.T."/>
            <person name="Hug L.A."/>
            <person name="Sharon I."/>
            <person name="Castelle C.J."/>
            <person name="Probst A.J."/>
            <person name="Thomas B.C."/>
            <person name="Singh A."/>
            <person name="Wilkins M.J."/>
            <person name="Karaoz U."/>
            <person name="Brodie E.L."/>
            <person name="Williams K.H."/>
            <person name="Hubbard S.S."/>
            <person name="Banfield J.F."/>
        </authorList>
    </citation>
    <scope>NUCLEOTIDE SEQUENCE [LARGE SCALE GENOMIC DNA]</scope>
</reference>
<dbReference type="InterPro" id="IPR012902">
    <property type="entry name" value="N_methyl_site"/>
</dbReference>
<evidence type="ECO:0000313" key="2">
    <source>
        <dbReference type="EMBL" id="OGZ77712.1"/>
    </source>
</evidence>
<keyword evidence="1" id="KW-1133">Transmembrane helix</keyword>
<dbReference type="SUPFAM" id="SSF54523">
    <property type="entry name" value="Pili subunits"/>
    <property type="match status" value="1"/>
</dbReference>
<name>A0A1G2ISX0_9BACT</name>
<dbReference type="Pfam" id="PF07963">
    <property type="entry name" value="N_methyl"/>
    <property type="match status" value="1"/>
</dbReference>
<proteinExistence type="predicted"/>